<evidence type="ECO:0000256" key="3">
    <source>
        <dbReference type="ARBA" id="ARBA00022692"/>
    </source>
</evidence>
<feature type="transmembrane region" description="Helical" evidence="7">
    <location>
        <begin position="234"/>
        <end position="255"/>
    </location>
</feature>
<feature type="transmembrane region" description="Helical" evidence="7">
    <location>
        <begin position="440"/>
        <end position="460"/>
    </location>
</feature>
<dbReference type="InterPro" id="IPR036259">
    <property type="entry name" value="MFS_trans_sf"/>
</dbReference>
<feature type="transmembrane region" description="Helical" evidence="7">
    <location>
        <begin position="405"/>
        <end position="428"/>
    </location>
</feature>
<feature type="compositionally biased region" description="Basic and acidic residues" evidence="6">
    <location>
        <begin position="1"/>
        <end position="23"/>
    </location>
</feature>
<dbReference type="FunFam" id="1.20.1250.20:FF:000106">
    <property type="entry name" value="MFS transporter, putative"/>
    <property type="match status" value="1"/>
</dbReference>
<keyword evidence="3 7" id="KW-0812">Transmembrane</keyword>
<evidence type="ECO:0000256" key="2">
    <source>
        <dbReference type="ARBA" id="ARBA00022448"/>
    </source>
</evidence>
<proteinExistence type="predicted"/>
<gene>
    <name evidence="9" type="ORF">K457DRAFT_124658</name>
</gene>
<evidence type="ECO:0000256" key="1">
    <source>
        <dbReference type="ARBA" id="ARBA00004141"/>
    </source>
</evidence>
<evidence type="ECO:0000313" key="9">
    <source>
        <dbReference type="EMBL" id="OAQ30948.1"/>
    </source>
</evidence>
<evidence type="ECO:0000313" key="10">
    <source>
        <dbReference type="Proteomes" id="UP000078512"/>
    </source>
</evidence>
<feature type="transmembrane region" description="Helical" evidence="7">
    <location>
        <begin position="171"/>
        <end position="190"/>
    </location>
</feature>
<dbReference type="OrthoDB" id="1935484at2759"/>
<accession>A0A197K160</accession>
<evidence type="ECO:0000256" key="7">
    <source>
        <dbReference type="SAM" id="Phobius"/>
    </source>
</evidence>
<reference evidence="9 10" key="1">
    <citation type="submission" date="2016-05" db="EMBL/GenBank/DDBJ databases">
        <title>Genome sequencing reveals origins of a unique bacterial endosymbiosis in the earliest lineages of terrestrial Fungi.</title>
        <authorList>
            <consortium name="DOE Joint Genome Institute"/>
            <person name="Uehling J."/>
            <person name="Gryganskyi A."/>
            <person name="Hameed K."/>
            <person name="Tschaplinski T."/>
            <person name="Misztal P."/>
            <person name="Wu S."/>
            <person name="Desiro A."/>
            <person name="Vande Pol N."/>
            <person name="Du Z.-Y."/>
            <person name="Zienkiewicz A."/>
            <person name="Zienkiewicz K."/>
            <person name="Morin E."/>
            <person name="Tisserant E."/>
            <person name="Splivallo R."/>
            <person name="Hainaut M."/>
            <person name="Henrissat B."/>
            <person name="Ohm R."/>
            <person name="Kuo A."/>
            <person name="Yan J."/>
            <person name="Lipzen A."/>
            <person name="Nolan M."/>
            <person name="Labutti K."/>
            <person name="Barry K."/>
            <person name="Goldstein A."/>
            <person name="Labbe J."/>
            <person name="Schadt C."/>
            <person name="Tuskan G."/>
            <person name="Grigoriev I."/>
            <person name="Martin F."/>
            <person name="Vilgalys R."/>
            <person name="Bonito G."/>
        </authorList>
    </citation>
    <scope>NUCLEOTIDE SEQUENCE [LARGE SCALE GENOMIC DNA]</scope>
    <source>
        <strain evidence="9 10">AG-77</strain>
    </source>
</reference>
<dbReference type="Pfam" id="PF07690">
    <property type="entry name" value="MFS_1"/>
    <property type="match status" value="1"/>
</dbReference>
<keyword evidence="10" id="KW-1185">Reference proteome</keyword>
<feature type="transmembrane region" description="Helical" evidence="7">
    <location>
        <begin position="472"/>
        <end position="491"/>
    </location>
</feature>
<dbReference type="PANTHER" id="PTHR43791:SF65">
    <property type="entry name" value="MAJOR FACILITATOR SUPERFAMILY (MFS) PROFILE DOMAIN-CONTAINING PROTEIN-RELATED"/>
    <property type="match status" value="1"/>
</dbReference>
<evidence type="ECO:0000256" key="4">
    <source>
        <dbReference type="ARBA" id="ARBA00022989"/>
    </source>
</evidence>
<feature type="transmembrane region" description="Helical" evidence="7">
    <location>
        <begin position="380"/>
        <end position="399"/>
    </location>
</feature>
<dbReference type="GO" id="GO:0022857">
    <property type="term" value="F:transmembrane transporter activity"/>
    <property type="evidence" value="ECO:0007669"/>
    <property type="project" value="InterPro"/>
</dbReference>
<dbReference type="InterPro" id="IPR011701">
    <property type="entry name" value="MFS"/>
</dbReference>
<keyword evidence="4 7" id="KW-1133">Transmembrane helix</keyword>
<sequence>MSSEKQEVYEHKGVPVDLEHKGSDASSSLNGNSQADYADEKLRVLGQVNPHYDHDLTWTEAEEKEVVRIFDLKILSWIGVMFFFLQLDRGNMSNALTDNIMVDLGVDLNTMTLGTTVFILFFCFFEIPSNLVLRRAGAHRWIPFLMVLWGLATAAQLWMHNKATFLICRAFVGMFEAGYIPGIAIYLTTYYKRQEMALRMSIFWSTLAIANSCAGVLAYFILQLRGTADLAGWKWLFLIEGVATTFVGVLSFFILPEGPTATRGYLRFAGYLTERQELIAITRLIRDDPSKADPSKKIVPKADIWRAVKSPRIWPNLLIGFFGLLPSTPIGGFAPLILKMLGFNGLKANLMTIPGFLLGLAVMSLVSYSSDKFNERAFHGAAATLYYACCVAGLALLPIGTDKVNLYICLIFAMGGSTCWHPVNAAWIAGNTAPVGKRTIALAMYIISVNLTAIAGANVFRNNDAPRFISGMWVLFASLIITISLFIFQRYHLLYINRKRALATKDWTAEDWKHYDETTTDIGDDRLDFVFQV</sequence>
<feature type="transmembrane region" description="Helical" evidence="7">
    <location>
        <begin position="70"/>
        <end position="88"/>
    </location>
</feature>
<evidence type="ECO:0000256" key="5">
    <source>
        <dbReference type="ARBA" id="ARBA00023136"/>
    </source>
</evidence>
<feature type="transmembrane region" description="Helical" evidence="7">
    <location>
        <begin position="108"/>
        <end position="129"/>
    </location>
</feature>
<dbReference type="GO" id="GO:0016020">
    <property type="term" value="C:membrane"/>
    <property type="evidence" value="ECO:0007669"/>
    <property type="project" value="UniProtKB-SubCell"/>
</dbReference>
<dbReference type="STRING" id="1314771.A0A197K160"/>
<dbReference type="Gene3D" id="1.20.1250.20">
    <property type="entry name" value="MFS general substrate transporter like domains"/>
    <property type="match status" value="1"/>
</dbReference>
<dbReference type="AlphaFoldDB" id="A0A197K160"/>
<dbReference type="SUPFAM" id="SSF103473">
    <property type="entry name" value="MFS general substrate transporter"/>
    <property type="match status" value="1"/>
</dbReference>
<protein>
    <submittedName>
        <fullName evidence="9">MFS general substrate transporter</fullName>
    </submittedName>
</protein>
<feature type="domain" description="Major facilitator superfamily (MFS) profile" evidence="8">
    <location>
        <begin position="74"/>
        <end position="495"/>
    </location>
</feature>
<organism evidence="9 10">
    <name type="scientific">Linnemannia elongata AG-77</name>
    <dbReference type="NCBI Taxonomy" id="1314771"/>
    <lineage>
        <taxon>Eukaryota</taxon>
        <taxon>Fungi</taxon>
        <taxon>Fungi incertae sedis</taxon>
        <taxon>Mucoromycota</taxon>
        <taxon>Mortierellomycotina</taxon>
        <taxon>Mortierellomycetes</taxon>
        <taxon>Mortierellales</taxon>
        <taxon>Mortierellaceae</taxon>
        <taxon>Linnemannia</taxon>
    </lineage>
</organism>
<keyword evidence="5 7" id="KW-0472">Membrane</keyword>
<dbReference type="PROSITE" id="PS50850">
    <property type="entry name" value="MFS"/>
    <property type="match status" value="1"/>
</dbReference>
<dbReference type="EMBL" id="KV442032">
    <property type="protein sequence ID" value="OAQ30948.1"/>
    <property type="molecule type" value="Genomic_DNA"/>
</dbReference>
<dbReference type="InterPro" id="IPR020846">
    <property type="entry name" value="MFS_dom"/>
</dbReference>
<keyword evidence="2" id="KW-0813">Transport</keyword>
<feature type="transmembrane region" description="Helical" evidence="7">
    <location>
        <begin position="202"/>
        <end position="222"/>
    </location>
</feature>
<evidence type="ECO:0000256" key="6">
    <source>
        <dbReference type="SAM" id="MobiDB-lite"/>
    </source>
</evidence>
<name>A0A197K160_9FUNG</name>
<feature type="region of interest" description="Disordered" evidence="6">
    <location>
        <begin position="1"/>
        <end position="31"/>
    </location>
</feature>
<evidence type="ECO:0000259" key="8">
    <source>
        <dbReference type="PROSITE" id="PS50850"/>
    </source>
</evidence>
<feature type="transmembrane region" description="Helical" evidence="7">
    <location>
        <begin position="141"/>
        <end position="159"/>
    </location>
</feature>
<feature type="transmembrane region" description="Helical" evidence="7">
    <location>
        <begin position="316"/>
        <end position="338"/>
    </location>
</feature>
<feature type="transmembrane region" description="Helical" evidence="7">
    <location>
        <begin position="350"/>
        <end position="368"/>
    </location>
</feature>
<comment type="subcellular location">
    <subcellularLocation>
        <location evidence="1">Membrane</location>
        <topology evidence="1">Multi-pass membrane protein</topology>
    </subcellularLocation>
</comment>
<dbReference type="PANTHER" id="PTHR43791">
    <property type="entry name" value="PERMEASE-RELATED"/>
    <property type="match status" value="1"/>
</dbReference>
<dbReference type="Proteomes" id="UP000078512">
    <property type="component" value="Unassembled WGS sequence"/>
</dbReference>